<dbReference type="GO" id="GO:0005634">
    <property type="term" value="C:nucleus"/>
    <property type="evidence" value="ECO:0007669"/>
    <property type="project" value="TreeGrafter"/>
</dbReference>
<dbReference type="GO" id="GO:0005524">
    <property type="term" value="F:ATP binding"/>
    <property type="evidence" value="ECO:0007669"/>
    <property type="project" value="UniProtKB-KW"/>
</dbReference>
<comment type="catalytic activity">
    <reaction evidence="8">
        <text>L-seryl-[protein] + ATP = O-phospho-L-seryl-[protein] + ADP + H(+)</text>
        <dbReference type="Rhea" id="RHEA:17989"/>
        <dbReference type="Rhea" id="RHEA-COMP:9863"/>
        <dbReference type="Rhea" id="RHEA-COMP:11604"/>
        <dbReference type="ChEBI" id="CHEBI:15378"/>
        <dbReference type="ChEBI" id="CHEBI:29999"/>
        <dbReference type="ChEBI" id="CHEBI:30616"/>
        <dbReference type="ChEBI" id="CHEBI:83421"/>
        <dbReference type="ChEBI" id="CHEBI:456216"/>
        <dbReference type="EC" id="2.7.11.1"/>
    </reaction>
</comment>
<evidence type="ECO:0000256" key="6">
    <source>
        <dbReference type="ARBA" id="ARBA00022840"/>
    </source>
</evidence>
<dbReference type="GO" id="GO:0050684">
    <property type="term" value="P:regulation of mRNA processing"/>
    <property type="evidence" value="ECO:0007669"/>
    <property type="project" value="TreeGrafter"/>
</dbReference>
<dbReference type="Gene3D" id="1.10.510.10">
    <property type="entry name" value="Transferase(Phosphotransferase) domain 1"/>
    <property type="match status" value="1"/>
</dbReference>
<keyword evidence="6" id="KW-0067">ATP-binding</keyword>
<proteinExistence type="predicted"/>
<evidence type="ECO:0000313" key="10">
    <source>
        <dbReference type="EMBL" id="ATY60494.1"/>
    </source>
</evidence>
<evidence type="ECO:0000256" key="3">
    <source>
        <dbReference type="ARBA" id="ARBA00022679"/>
    </source>
</evidence>
<dbReference type="SMART" id="SM00220">
    <property type="entry name" value="S_TKc"/>
    <property type="match status" value="1"/>
</dbReference>
<dbReference type="OrthoDB" id="4867990at2759"/>
<keyword evidence="3" id="KW-0808">Transferase</keyword>
<name>A0A2H4SBK7_CORMI</name>
<gene>
    <name evidence="10" type="ORF">A9K55_005476</name>
</gene>
<keyword evidence="4" id="KW-0547">Nucleotide-binding</keyword>
<dbReference type="Proteomes" id="UP000323067">
    <property type="component" value="Chromosome vi"/>
</dbReference>
<dbReference type="AlphaFoldDB" id="A0A2H4SBK7"/>
<dbReference type="EMBL" id="CP023323">
    <property type="protein sequence ID" value="ATY60494.1"/>
    <property type="molecule type" value="Genomic_DNA"/>
</dbReference>
<dbReference type="InterPro" id="IPR000719">
    <property type="entry name" value="Prot_kinase_dom"/>
</dbReference>
<dbReference type="Pfam" id="PF00069">
    <property type="entry name" value="Pkinase"/>
    <property type="match status" value="1"/>
</dbReference>
<dbReference type="Gene3D" id="3.30.200.20">
    <property type="entry name" value="Phosphorylase Kinase, domain 1"/>
    <property type="match status" value="1"/>
</dbReference>
<evidence type="ECO:0000256" key="7">
    <source>
        <dbReference type="ARBA" id="ARBA00047899"/>
    </source>
</evidence>
<evidence type="ECO:0000256" key="5">
    <source>
        <dbReference type="ARBA" id="ARBA00022777"/>
    </source>
</evidence>
<feature type="domain" description="Protein kinase" evidence="9">
    <location>
        <begin position="60"/>
        <end position="403"/>
    </location>
</feature>
<comment type="catalytic activity">
    <reaction evidence="7">
        <text>L-threonyl-[protein] + ATP = O-phospho-L-threonyl-[protein] + ADP + H(+)</text>
        <dbReference type="Rhea" id="RHEA:46608"/>
        <dbReference type="Rhea" id="RHEA-COMP:11060"/>
        <dbReference type="Rhea" id="RHEA-COMP:11605"/>
        <dbReference type="ChEBI" id="CHEBI:15378"/>
        <dbReference type="ChEBI" id="CHEBI:30013"/>
        <dbReference type="ChEBI" id="CHEBI:30616"/>
        <dbReference type="ChEBI" id="CHEBI:61977"/>
        <dbReference type="ChEBI" id="CHEBI:456216"/>
        <dbReference type="EC" id="2.7.11.1"/>
    </reaction>
</comment>
<evidence type="ECO:0000256" key="8">
    <source>
        <dbReference type="ARBA" id="ARBA00048679"/>
    </source>
</evidence>
<dbReference type="EC" id="2.7.11.1" evidence="1"/>
<dbReference type="PANTHER" id="PTHR47634:SF9">
    <property type="entry name" value="PROTEIN KINASE DOMAIN-CONTAINING PROTEIN-RELATED"/>
    <property type="match status" value="1"/>
</dbReference>
<dbReference type="VEuPathDB" id="FungiDB:CCM_03511"/>
<accession>A0A2H4SBK7</accession>
<dbReference type="SUPFAM" id="SSF56112">
    <property type="entry name" value="Protein kinase-like (PK-like)"/>
    <property type="match status" value="1"/>
</dbReference>
<evidence type="ECO:0000256" key="2">
    <source>
        <dbReference type="ARBA" id="ARBA00022527"/>
    </source>
</evidence>
<dbReference type="PROSITE" id="PS00108">
    <property type="entry name" value="PROTEIN_KINASE_ST"/>
    <property type="match status" value="1"/>
</dbReference>
<evidence type="ECO:0000259" key="9">
    <source>
        <dbReference type="PROSITE" id="PS50011"/>
    </source>
</evidence>
<organism evidence="10 11">
    <name type="scientific">Cordyceps militaris</name>
    <name type="common">Caterpillar fungus</name>
    <name type="synonym">Clavaria militaris</name>
    <dbReference type="NCBI Taxonomy" id="73501"/>
    <lineage>
        <taxon>Eukaryota</taxon>
        <taxon>Fungi</taxon>
        <taxon>Dikarya</taxon>
        <taxon>Ascomycota</taxon>
        <taxon>Pezizomycotina</taxon>
        <taxon>Sordariomycetes</taxon>
        <taxon>Hypocreomycetidae</taxon>
        <taxon>Hypocreales</taxon>
        <taxon>Cordycipitaceae</taxon>
        <taxon>Cordyceps</taxon>
    </lineage>
</organism>
<evidence type="ECO:0000256" key="4">
    <source>
        <dbReference type="ARBA" id="ARBA00022741"/>
    </source>
</evidence>
<dbReference type="PROSITE" id="PS50011">
    <property type="entry name" value="PROTEIN_KINASE_DOM"/>
    <property type="match status" value="1"/>
</dbReference>
<dbReference type="GO" id="GO:0000245">
    <property type="term" value="P:spliceosomal complex assembly"/>
    <property type="evidence" value="ECO:0007669"/>
    <property type="project" value="TreeGrafter"/>
</dbReference>
<keyword evidence="5 10" id="KW-0418">Kinase</keyword>
<dbReference type="GO" id="GO:0005737">
    <property type="term" value="C:cytoplasm"/>
    <property type="evidence" value="ECO:0007669"/>
    <property type="project" value="TreeGrafter"/>
</dbReference>
<dbReference type="GO" id="GO:0004674">
    <property type="term" value="F:protein serine/threonine kinase activity"/>
    <property type="evidence" value="ECO:0007669"/>
    <property type="project" value="UniProtKB-KW"/>
</dbReference>
<dbReference type="InterPro" id="IPR008271">
    <property type="entry name" value="Ser/Thr_kinase_AS"/>
</dbReference>
<dbReference type="InterPro" id="IPR011009">
    <property type="entry name" value="Kinase-like_dom_sf"/>
</dbReference>
<evidence type="ECO:0000313" key="11">
    <source>
        <dbReference type="Proteomes" id="UP000323067"/>
    </source>
</evidence>
<dbReference type="VEuPathDB" id="FungiDB:A9K55_005476"/>
<dbReference type="InterPro" id="IPR051334">
    <property type="entry name" value="SRPK"/>
</dbReference>
<sequence>MLSRLLPLHWLRRPWKPLVFANANFTRIPETQKIEEERFPDYVAARYYPTRIGEVLQDRYQVVGKLGFGSTSTVWLARDMHRRRYVTLKISIQTTSMGTAMEEELKVYKRISNTATAHPGRSAVRSLLDAFEIRGPGDQHQCLVHEPLYENVTAFLGRNPVGRLPKVMLAYTLHRIFTALDYLHTECQIIHTDVKADNIMFESSDQSVLVDVEQGELQAPSPRKELEGRCIYTSRELKFSKYMGLPVLCDFGTTVKGGVEHLEEAQPNIYRAPEVLLQVPWTYSIDIWNVGCMIWDIFEGGFLFTGKDPELNRYTKQAHLAEIISLLGPPPPEFLARGQLSHKFFTDGEFSAPGTVNTVTLEQRETSLSGEDKADFLRFMRRMLQWEPEKRSSAKSLAQDDWIIKQIKQ</sequence>
<evidence type="ECO:0000256" key="1">
    <source>
        <dbReference type="ARBA" id="ARBA00012513"/>
    </source>
</evidence>
<protein>
    <recommendedName>
        <fullName evidence="1">non-specific serine/threonine protein kinase</fullName>
        <ecNumber evidence="1">2.7.11.1</ecNumber>
    </recommendedName>
</protein>
<reference evidence="10 11" key="1">
    <citation type="journal article" date="2017" name="BMC Genomics">
        <title>Chromosome level assembly and secondary metabolite potential of the parasitic fungus Cordyceps militaris.</title>
        <authorList>
            <person name="Kramer G.J."/>
            <person name="Nodwell J.R."/>
        </authorList>
    </citation>
    <scope>NUCLEOTIDE SEQUENCE [LARGE SCALE GENOMIC DNA]</scope>
    <source>
        <strain evidence="10 11">ATCC 34164</strain>
    </source>
</reference>
<dbReference type="PANTHER" id="PTHR47634">
    <property type="entry name" value="PROTEIN KINASE DOMAIN-CONTAINING PROTEIN-RELATED"/>
    <property type="match status" value="1"/>
</dbReference>
<keyword evidence="2" id="KW-0723">Serine/threonine-protein kinase</keyword>